<reference evidence="1" key="2">
    <citation type="journal article" date="2014" name="Int. J. Syst. Evol. Microbiol.">
        <title>Complete genome of a new Firmicutes species belonging to the dominant human colonic microbiota ('Ruminococcus bicirculans') reveals two chromosomes and a selective capacity to utilize plant glucans.</title>
        <authorList>
            <consortium name="NISC Comparative Sequencing Program"/>
            <person name="Wegmann U."/>
            <person name="Louis P."/>
            <person name="Goesmann A."/>
            <person name="Henrissat B."/>
            <person name="Duncan S.H."/>
            <person name="Flint H.J."/>
        </authorList>
    </citation>
    <scope>NUCLEOTIDE SEQUENCE</scope>
    <source>
        <strain evidence="1">CCM 7403</strain>
    </source>
</reference>
<reference evidence="1" key="5">
    <citation type="submission" date="2024-05" db="EMBL/GenBank/DDBJ databases">
        <authorList>
            <person name="Sun Q."/>
            <person name="Sedlacek I."/>
        </authorList>
    </citation>
    <scope>NUCLEOTIDE SEQUENCE</scope>
    <source>
        <strain evidence="1">CCM 7403</strain>
    </source>
</reference>
<evidence type="ECO:0000313" key="1">
    <source>
        <dbReference type="EMBL" id="GGD06257.1"/>
    </source>
</evidence>
<dbReference type="InterPro" id="IPR009351">
    <property type="entry name" value="AlkZ-like"/>
</dbReference>
<dbReference type="KEGG" id="ndp:E2C04_03325"/>
<accession>A0A4P7UBZ9</accession>
<dbReference type="AlphaFoldDB" id="A0A4P7UBZ9"/>
<dbReference type="PANTHER" id="PTHR38479">
    <property type="entry name" value="LMO0824 PROTEIN"/>
    <property type="match status" value="1"/>
</dbReference>
<dbReference type="EMBL" id="CP038462">
    <property type="protein sequence ID" value="QCC76489.1"/>
    <property type="molecule type" value="Genomic_DNA"/>
</dbReference>
<reference evidence="2" key="4">
    <citation type="submission" date="2019-03" db="EMBL/GenBank/DDBJ databases">
        <authorList>
            <person name="Huang Y."/>
        </authorList>
    </citation>
    <scope>NUCLEOTIDE SEQUENCE</scope>
    <source>
        <strain evidence="2">JCM 16608</strain>
    </source>
</reference>
<gene>
    <name evidence="2" type="ORF">E2C04_03325</name>
    <name evidence="1" type="ORF">GCM10007231_01200</name>
</gene>
<dbReference type="GO" id="GO:0003677">
    <property type="term" value="F:DNA binding"/>
    <property type="evidence" value="ECO:0007669"/>
    <property type="project" value="UniProtKB-KW"/>
</dbReference>
<reference evidence="4" key="3">
    <citation type="journal article" date="2019" name="Int. J. Syst. Evol. Microbiol.">
        <title>The Global Catalogue of Microorganisms (GCM) 10K type strain sequencing project: providing services to taxonomists for standard genome sequencing and annotation.</title>
        <authorList>
            <consortium name="The Broad Institute Genomics Platform"/>
            <consortium name="The Broad Institute Genome Sequencing Center for Infectious Disease"/>
            <person name="Wu L."/>
            <person name="Ma J."/>
        </authorList>
    </citation>
    <scope>NUCLEOTIDE SEQUENCE [LARGE SCALE GENOMIC DNA]</scope>
    <source>
        <strain evidence="4">CCM 7403</strain>
    </source>
</reference>
<dbReference type="Proteomes" id="UP000297025">
    <property type="component" value="Chromosome"/>
</dbReference>
<protein>
    <submittedName>
        <fullName evidence="2">Winged helix DNA-binding domain-containing protein</fullName>
    </submittedName>
</protein>
<dbReference type="RefSeq" id="WP_135831538.1">
    <property type="nucleotide sequence ID" value="NZ_BMCK01000001.1"/>
</dbReference>
<reference evidence="2 3" key="1">
    <citation type="journal article" date="2008" name="Int. J. Syst. Evol. Microbiol.">
        <title>Nocardioides daphniae sp. nov., isolated from Daphnia cucullata (Crustacea: Cladocera).</title>
        <authorList>
            <person name="Toth E.M."/>
            <person name="Keki Z."/>
            <person name="Homonnay Z.G."/>
            <person name="Borsodi A.K."/>
            <person name="Marialigeti K."/>
            <person name="Schumann P."/>
        </authorList>
    </citation>
    <scope>NUCLEOTIDE SEQUENCE [LARGE SCALE GENOMIC DNA]</scope>
    <source>
        <strain evidence="2 3">JCM 16608</strain>
    </source>
</reference>
<proteinExistence type="predicted"/>
<organism evidence="2 3">
    <name type="scientific">Nocardioides daphniae</name>
    <dbReference type="NCBI Taxonomy" id="402297"/>
    <lineage>
        <taxon>Bacteria</taxon>
        <taxon>Bacillati</taxon>
        <taxon>Actinomycetota</taxon>
        <taxon>Actinomycetes</taxon>
        <taxon>Propionibacteriales</taxon>
        <taxon>Nocardioidaceae</taxon>
        <taxon>Nocardioides</taxon>
    </lineage>
</organism>
<evidence type="ECO:0000313" key="2">
    <source>
        <dbReference type="EMBL" id="QCC76489.1"/>
    </source>
</evidence>
<keyword evidence="2" id="KW-0238">DNA-binding</keyword>
<evidence type="ECO:0000313" key="3">
    <source>
        <dbReference type="Proteomes" id="UP000297025"/>
    </source>
</evidence>
<dbReference type="OrthoDB" id="9148135at2"/>
<dbReference type="EMBL" id="BMCK01000001">
    <property type="protein sequence ID" value="GGD06257.1"/>
    <property type="molecule type" value="Genomic_DNA"/>
</dbReference>
<evidence type="ECO:0000313" key="4">
    <source>
        <dbReference type="Proteomes" id="UP000630594"/>
    </source>
</evidence>
<dbReference type="Pfam" id="PF06224">
    <property type="entry name" value="AlkZ-like"/>
    <property type="match status" value="1"/>
</dbReference>
<sequence length="362" mass="39309">MPNPSLGRLRLVAQGLVTRPWATPTEAVRAFGAMQGQDLPGVLASAALRTTSGAAGDVIAALDAGRLVRGYPMRGTVFLMTADDVTWTTELCAAPAIRAARSRRPQLGLDDDHVERARSVAVEALSEHPLSRTELVARWSEAGLPTAEGRGYHLLGALIHDTTLVYGPWNGTDQDVALSETWLPTGRTLAERFNGDRVAAVAEMLRRYLLSHGPATVRDFAWWTKLTLREIRAALPAVEGDLERDPGSDGEPAYWRPGLVEEARELGRASAAPLLLPGFDELVLGYADRLFALTPDEHAALVPGNNGVFRKSVVRGGRVVGTWARAGRSSRRTLELTDFTPHSPRQRATLERLFAAYPFVSP</sequence>
<dbReference type="PANTHER" id="PTHR38479:SF2">
    <property type="entry name" value="WINGED HELIX DNA-BINDING DOMAIN-CONTAINING PROTEIN"/>
    <property type="match status" value="1"/>
</dbReference>
<keyword evidence="4" id="KW-1185">Reference proteome</keyword>
<dbReference type="Proteomes" id="UP000630594">
    <property type="component" value="Unassembled WGS sequence"/>
</dbReference>
<name>A0A4P7UBZ9_9ACTN</name>